<dbReference type="OrthoDB" id="9804559at2"/>
<protein>
    <submittedName>
        <fullName evidence="8">Flagellar basal-body rod protein FlgF</fullName>
    </submittedName>
</protein>
<dbReference type="PANTHER" id="PTHR30435">
    <property type="entry name" value="FLAGELLAR PROTEIN"/>
    <property type="match status" value="1"/>
</dbReference>
<evidence type="ECO:0000313" key="8">
    <source>
        <dbReference type="EMBL" id="TCT07943.1"/>
    </source>
</evidence>
<keyword evidence="8" id="KW-0282">Flagellum</keyword>
<evidence type="ECO:0000259" key="7">
    <source>
        <dbReference type="Pfam" id="PF22692"/>
    </source>
</evidence>
<dbReference type="Pfam" id="PF06429">
    <property type="entry name" value="Flg_bbr_C"/>
    <property type="match status" value="1"/>
</dbReference>
<evidence type="ECO:0000259" key="5">
    <source>
        <dbReference type="Pfam" id="PF00460"/>
    </source>
</evidence>
<organism evidence="8 9">
    <name type="scientific">Aquabacter spiritensis</name>
    <dbReference type="NCBI Taxonomy" id="933073"/>
    <lineage>
        <taxon>Bacteria</taxon>
        <taxon>Pseudomonadati</taxon>
        <taxon>Pseudomonadota</taxon>
        <taxon>Alphaproteobacteria</taxon>
        <taxon>Hyphomicrobiales</taxon>
        <taxon>Xanthobacteraceae</taxon>
        <taxon>Aquabacter</taxon>
    </lineage>
</organism>
<feature type="domain" description="Flagellar basal body rod protein N-terminal" evidence="5">
    <location>
        <begin position="7"/>
        <end position="35"/>
    </location>
</feature>
<evidence type="ECO:0000256" key="3">
    <source>
        <dbReference type="ARBA" id="ARBA00023143"/>
    </source>
</evidence>
<dbReference type="InterPro" id="IPR010930">
    <property type="entry name" value="Flg_bb/hook_C_dom"/>
</dbReference>
<feature type="domain" description="Flagellar basal-body/hook protein C-terminal" evidence="6">
    <location>
        <begin position="191"/>
        <end position="234"/>
    </location>
</feature>
<dbReference type="RefSeq" id="WP_132029442.1">
    <property type="nucleotide sequence ID" value="NZ_SMAI01000001.1"/>
</dbReference>
<dbReference type="GO" id="GO:0009425">
    <property type="term" value="C:bacterial-type flagellum basal body"/>
    <property type="evidence" value="ECO:0007669"/>
    <property type="project" value="UniProtKB-SubCell"/>
</dbReference>
<dbReference type="InterPro" id="IPR037925">
    <property type="entry name" value="FlgE/F/G-like"/>
</dbReference>
<name>A0A4R3M5R3_9HYPH</name>
<dbReference type="GO" id="GO:0071978">
    <property type="term" value="P:bacterial-type flagellum-dependent swarming motility"/>
    <property type="evidence" value="ECO:0007669"/>
    <property type="project" value="TreeGrafter"/>
</dbReference>
<dbReference type="InterPro" id="IPR020013">
    <property type="entry name" value="Flagellar_FlgE/F/G"/>
</dbReference>
<dbReference type="PANTHER" id="PTHR30435:SF19">
    <property type="entry name" value="FLAGELLAR BASAL-BODY ROD PROTEIN FLGG"/>
    <property type="match status" value="1"/>
</dbReference>
<comment type="caution">
    <text evidence="8">The sequence shown here is derived from an EMBL/GenBank/DDBJ whole genome shotgun (WGS) entry which is preliminary data.</text>
</comment>
<evidence type="ECO:0000256" key="1">
    <source>
        <dbReference type="ARBA" id="ARBA00004117"/>
    </source>
</evidence>
<dbReference type="Pfam" id="PF22692">
    <property type="entry name" value="LlgE_F_G_D1"/>
    <property type="match status" value="1"/>
</dbReference>
<dbReference type="InterPro" id="IPR053967">
    <property type="entry name" value="LlgE_F_G-like_D1"/>
</dbReference>
<evidence type="ECO:0000313" key="9">
    <source>
        <dbReference type="Proteomes" id="UP000294664"/>
    </source>
</evidence>
<dbReference type="AlphaFoldDB" id="A0A4R3M5R3"/>
<keyword evidence="3 4" id="KW-0975">Bacterial flagellum</keyword>
<dbReference type="InterPro" id="IPR001444">
    <property type="entry name" value="Flag_bb_rod_N"/>
</dbReference>
<sequence length="241" mass="25057">MSSGVHIALSAQMTMERRMSTIAVNLANMNTPGYRAEEVRFETLMSKPGPDGVAFASAGQAYTSLRSGQVTYSGNPLDVAVQGDVWLALQTPGGRVLTRDGRLQMTATGELKSVAGHAVLDPGGTAILLDPAAGQVEIGMDGAITQAGRTVGSIGLFEMPAGAQIARYGNSGLIPDGQAAPIIDFTGKGLRQGYIEGANVDPILEMTKMIMVQRAFESAAMAVQQSEDLTQQAITSLGPGT</sequence>
<evidence type="ECO:0000256" key="4">
    <source>
        <dbReference type="RuleBase" id="RU362116"/>
    </source>
</evidence>
<dbReference type="EMBL" id="SMAI01000001">
    <property type="protein sequence ID" value="TCT07943.1"/>
    <property type="molecule type" value="Genomic_DNA"/>
</dbReference>
<feature type="domain" description="Flagellar hook protein FlgE/F/G-like D1" evidence="7">
    <location>
        <begin position="80"/>
        <end position="145"/>
    </location>
</feature>
<evidence type="ECO:0000259" key="6">
    <source>
        <dbReference type="Pfam" id="PF06429"/>
    </source>
</evidence>
<keyword evidence="9" id="KW-1185">Reference proteome</keyword>
<dbReference type="NCBIfam" id="TIGR03506">
    <property type="entry name" value="FlgEFG_subfam"/>
    <property type="match status" value="1"/>
</dbReference>
<dbReference type="Pfam" id="PF00460">
    <property type="entry name" value="Flg_bb_rod"/>
    <property type="match status" value="1"/>
</dbReference>
<accession>A0A4R3M5R3</accession>
<evidence type="ECO:0000256" key="2">
    <source>
        <dbReference type="ARBA" id="ARBA00009677"/>
    </source>
</evidence>
<reference evidence="8 9" key="1">
    <citation type="submission" date="2019-03" db="EMBL/GenBank/DDBJ databases">
        <title>Genomic Encyclopedia of Type Strains, Phase IV (KMG-IV): sequencing the most valuable type-strain genomes for metagenomic binning, comparative biology and taxonomic classification.</title>
        <authorList>
            <person name="Goeker M."/>
        </authorList>
    </citation>
    <scope>NUCLEOTIDE SEQUENCE [LARGE SCALE GENOMIC DNA]</scope>
    <source>
        <strain evidence="8 9">DSM 9035</strain>
    </source>
</reference>
<keyword evidence="8" id="KW-0969">Cilium</keyword>
<gene>
    <name evidence="8" type="ORF">EDC64_101462</name>
</gene>
<dbReference type="NCBIfam" id="NF009282">
    <property type="entry name" value="PRK12642.1"/>
    <property type="match status" value="1"/>
</dbReference>
<dbReference type="Proteomes" id="UP000294664">
    <property type="component" value="Unassembled WGS sequence"/>
</dbReference>
<comment type="similarity">
    <text evidence="2 4">Belongs to the flagella basal body rod proteins family.</text>
</comment>
<keyword evidence="8" id="KW-0966">Cell projection</keyword>
<proteinExistence type="inferred from homology"/>
<comment type="subcellular location">
    <subcellularLocation>
        <location evidence="1 4">Bacterial flagellum basal body</location>
    </subcellularLocation>
</comment>
<dbReference type="SUPFAM" id="SSF117143">
    <property type="entry name" value="Flagellar hook protein flgE"/>
    <property type="match status" value="1"/>
</dbReference>